<evidence type="ECO:0000256" key="3">
    <source>
        <dbReference type="ARBA" id="ARBA00022475"/>
    </source>
</evidence>
<dbReference type="OrthoDB" id="9813193at2"/>
<name>A0A1G9IB84_9FLAO</name>
<dbReference type="STRING" id="192904.SAMN04488514_10167"/>
<feature type="transmembrane region" description="Helical" evidence="7">
    <location>
        <begin position="48"/>
        <end position="70"/>
    </location>
</feature>
<gene>
    <name evidence="8" type="ORF">SAMN04488514_10167</name>
</gene>
<dbReference type="InterPro" id="IPR032808">
    <property type="entry name" value="DoxX"/>
</dbReference>
<sequence>MRNSLLKDIGLAILRIAPSLLLMTHGIPKFQNLIAGNFEFGDPIGIGAAPSLFLAVIGEVVCPVLIIIGYKTRWTAVPPAITMLVATFIVHASDPIGTKEKALLFLTFFIVIMLLGPGRYSVDRK</sequence>
<keyword evidence="9" id="KW-1185">Reference proteome</keyword>
<comment type="similarity">
    <text evidence="2">Belongs to the DoxX family.</text>
</comment>
<dbReference type="Proteomes" id="UP000199440">
    <property type="component" value="Unassembled WGS sequence"/>
</dbReference>
<feature type="transmembrane region" description="Helical" evidence="7">
    <location>
        <begin position="77"/>
        <end position="96"/>
    </location>
</feature>
<feature type="transmembrane region" description="Helical" evidence="7">
    <location>
        <begin position="12"/>
        <end position="28"/>
    </location>
</feature>
<keyword evidence="3" id="KW-1003">Cell membrane</keyword>
<accession>A0A1G9IB84</accession>
<evidence type="ECO:0000256" key="5">
    <source>
        <dbReference type="ARBA" id="ARBA00022989"/>
    </source>
</evidence>
<keyword evidence="4 7" id="KW-0812">Transmembrane</keyword>
<dbReference type="PANTHER" id="PTHR33452:SF1">
    <property type="entry name" value="INNER MEMBRANE PROTEIN YPHA-RELATED"/>
    <property type="match status" value="1"/>
</dbReference>
<evidence type="ECO:0000313" key="9">
    <source>
        <dbReference type="Proteomes" id="UP000199440"/>
    </source>
</evidence>
<comment type="subcellular location">
    <subcellularLocation>
        <location evidence="1">Cell membrane</location>
        <topology evidence="1">Multi-pass membrane protein</topology>
    </subcellularLocation>
</comment>
<evidence type="ECO:0000256" key="7">
    <source>
        <dbReference type="SAM" id="Phobius"/>
    </source>
</evidence>
<dbReference type="RefSeq" id="WP_089884140.1">
    <property type="nucleotide sequence ID" value="NZ_FNGV01000001.1"/>
</dbReference>
<dbReference type="EMBL" id="FNGV01000001">
    <property type="protein sequence ID" value="SDL22469.1"/>
    <property type="molecule type" value="Genomic_DNA"/>
</dbReference>
<evidence type="ECO:0000256" key="1">
    <source>
        <dbReference type="ARBA" id="ARBA00004651"/>
    </source>
</evidence>
<dbReference type="PANTHER" id="PTHR33452">
    <property type="entry name" value="OXIDOREDUCTASE CATD-RELATED"/>
    <property type="match status" value="1"/>
</dbReference>
<proteinExistence type="inferred from homology"/>
<keyword evidence="5 7" id="KW-1133">Transmembrane helix</keyword>
<organism evidence="8 9">
    <name type="scientific">Kriegella aquimaris</name>
    <dbReference type="NCBI Taxonomy" id="192904"/>
    <lineage>
        <taxon>Bacteria</taxon>
        <taxon>Pseudomonadati</taxon>
        <taxon>Bacteroidota</taxon>
        <taxon>Flavobacteriia</taxon>
        <taxon>Flavobacteriales</taxon>
        <taxon>Flavobacteriaceae</taxon>
        <taxon>Kriegella</taxon>
    </lineage>
</organism>
<reference evidence="8 9" key="1">
    <citation type="submission" date="2016-10" db="EMBL/GenBank/DDBJ databases">
        <authorList>
            <person name="de Groot N.N."/>
        </authorList>
    </citation>
    <scope>NUCLEOTIDE SEQUENCE [LARGE SCALE GENOMIC DNA]</scope>
    <source>
        <strain evidence="8 9">DSM 19886</strain>
    </source>
</reference>
<dbReference type="InterPro" id="IPR051907">
    <property type="entry name" value="DoxX-like_oxidoreductase"/>
</dbReference>
<evidence type="ECO:0000256" key="6">
    <source>
        <dbReference type="ARBA" id="ARBA00023136"/>
    </source>
</evidence>
<dbReference type="AlphaFoldDB" id="A0A1G9IB84"/>
<dbReference type="GO" id="GO:0005886">
    <property type="term" value="C:plasma membrane"/>
    <property type="evidence" value="ECO:0007669"/>
    <property type="project" value="UniProtKB-SubCell"/>
</dbReference>
<keyword evidence="6 7" id="KW-0472">Membrane</keyword>
<protein>
    <submittedName>
        <fullName evidence="8">Putative oxidoreductase</fullName>
    </submittedName>
</protein>
<evidence type="ECO:0000256" key="4">
    <source>
        <dbReference type="ARBA" id="ARBA00022692"/>
    </source>
</evidence>
<evidence type="ECO:0000256" key="2">
    <source>
        <dbReference type="ARBA" id="ARBA00006679"/>
    </source>
</evidence>
<feature type="transmembrane region" description="Helical" evidence="7">
    <location>
        <begin position="102"/>
        <end position="122"/>
    </location>
</feature>
<evidence type="ECO:0000313" key="8">
    <source>
        <dbReference type="EMBL" id="SDL22469.1"/>
    </source>
</evidence>
<dbReference type="Pfam" id="PF07681">
    <property type="entry name" value="DoxX"/>
    <property type="match status" value="1"/>
</dbReference>